<comment type="pathway">
    <text evidence="3">Protein modification; protein glycosylation.</text>
</comment>
<evidence type="ECO:0000313" key="5">
    <source>
        <dbReference type="Proteomes" id="UP000192578"/>
    </source>
</evidence>
<keyword evidence="2 3" id="KW-0808">Transferase</keyword>
<comment type="caution">
    <text evidence="4">The sequence shown here is derived from an EMBL/GenBank/DDBJ whole genome shotgun (WGS) entry which is preliminary data.</text>
</comment>
<reference evidence="5" key="1">
    <citation type="submission" date="2017-01" db="EMBL/GenBank/DDBJ databases">
        <title>Comparative genomics of anhydrobiosis in the tardigrade Hypsibius dujardini.</title>
        <authorList>
            <person name="Yoshida Y."/>
            <person name="Koutsovoulos G."/>
            <person name="Laetsch D."/>
            <person name="Stevens L."/>
            <person name="Kumar S."/>
            <person name="Horikawa D."/>
            <person name="Ishino K."/>
            <person name="Komine S."/>
            <person name="Tomita M."/>
            <person name="Blaxter M."/>
            <person name="Arakawa K."/>
        </authorList>
    </citation>
    <scope>NUCLEOTIDE SEQUENCE [LARGE SCALE GENOMIC DNA]</scope>
    <source>
        <strain evidence="5">Z151</strain>
    </source>
</reference>
<dbReference type="AlphaFoldDB" id="A0A1W0X8T4"/>
<sequence>MRERFCASMRPNDDLLFGIAVIVLGFLFISINLERAIPAETTRASILQSRSSTAVHIQRASISPLDDDIPVVTHSFFKAGTGNTLFFIASIIGIARSNGRRPVLSKDLSLLKTMNIDLPIINASSLESFKRIQDASVGVYHKKYRNLTALVGSSNVYFAGYLQSYKYFHHCKEEILRQFQFRKSVTDEALELIQNAAEGRAVTLVGVHVRRGDLLKNSRTRGLHRTAPQEYFLTAMARIRSKLPGPLLFVVISDSLEWCRTVFLDEDVRFVRGSVAAVDMKVLASMEHLIISVGTFGWWSAYLSAAKSVTYYRHWYNKDMESGRRFRPKDFFPPEWIADEKELIIRQS</sequence>
<keyword evidence="3" id="KW-0325">Glycoprotein</keyword>
<comment type="subcellular location">
    <subcellularLocation>
        <location evidence="3">Golgi apparatus</location>
        <location evidence="3">Golgi stack membrane</location>
        <topology evidence="3">Single-pass type II membrane protein</topology>
    </subcellularLocation>
</comment>
<keyword evidence="5" id="KW-1185">Reference proteome</keyword>
<keyword evidence="3" id="KW-0333">Golgi apparatus</keyword>
<name>A0A1W0X8T4_HYPEX</name>
<protein>
    <recommendedName>
        <fullName evidence="3">L-Fucosyltransferase</fullName>
        <ecNumber evidence="3">2.4.1.-</ecNumber>
    </recommendedName>
</protein>
<proteinExistence type="inferred from homology"/>
<dbReference type="Pfam" id="PF01531">
    <property type="entry name" value="Glyco_transf_11"/>
    <property type="match status" value="1"/>
</dbReference>
<dbReference type="GO" id="GO:0008107">
    <property type="term" value="F:galactoside 2-alpha-L-fucosyltransferase activity"/>
    <property type="evidence" value="ECO:0007669"/>
    <property type="project" value="InterPro"/>
</dbReference>
<evidence type="ECO:0000256" key="1">
    <source>
        <dbReference type="ARBA" id="ARBA00022676"/>
    </source>
</evidence>
<evidence type="ECO:0000256" key="3">
    <source>
        <dbReference type="RuleBase" id="RU363129"/>
    </source>
</evidence>
<comment type="similarity">
    <text evidence="3">Belongs to the glycosyltransferase 11 family.</text>
</comment>
<dbReference type="Proteomes" id="UP000192578">
    <property type="component" value="Unassembled WGS sequence"/>
</dbReference>
<dbReference type="OrthoDB" id="3226at2759"/>
<evidence type="ECO:0000256" key="2">
    <source>
        <dbReference type="ARBA" id="ARBA00022679"/>
    </source>
</evidence>
<keyword evidence="3" id="KW-0735">Signal-anchor</keyword>
<dbReference type="EMBL" id="MTYJ01000009">
    <property type="protein sequence ID" value="OQV23956.1"/>
    <property type="molecule type" value="Genomic_DNA"/>
</dbReference>
<keyword evidence="1 3" id="KW-0328">Glycosyltransferase</keyword>
<dbReference type="EC" id="2.4.1.-" evidence="3"/>
<dbReference type="GO" id="GO:0032580">
    <property type="term" value="C:Golgi cisterna membrane"/>
    <property type="evidence" value="ECO:0007669"/>
    <property type="project" value="UniProtKB-SubCell"/>
</dbReference>
<dbReference type="CDD" id="cd11301">
    <property type="entry name" value="Fut1_Fut2_like"/>
    <property type="match status" value="1"/>
</dbReference>
<gene>
    <name evidence="4" type="ORF">BV898_02303</name>
</gene>
<dbReference type="GO" id="GO:0005975">
    <property type="term" value="P:carbohydrate metabolic process"/>
    <property type="evidence" value="ECO:0007669"/>
    <property type="project" value="InterPro"/>
</dbReference>
<dbReference type="InterPro" id="IPR002516">
    <property type="entry name" value="Glyco_trans_11"/>
</dbReference>
<evidence type="ECO:0000313" key="4">
    <source>
        <dbReference type="EMBL" id="OQV23956.1"/>
    </source>
</evidence>
<keyword evidence="3" id="KW-0812">Transmembrane</keyword>
<dbReference type="PANTHER" id="PTHR11927">
    <property type="entry name" value="GALACTOSIDE 2-L-FUCOSYLTRANSFERASE"/>
    <property type="match status" value="1"/>
</dbReference>
<accession>A0A1W0X8T4</accession>
<dbReference type="UniPathway" id="UPA00378"/>
<dbReference type="PANTHER" id="PTHR11927:SF9">
    <property type="entry name" value="L-FUCOSYLTRANSFERASE"/>
    <property type="match status" value="1"/>
</dbReference>
<organism evidence="4 5">
    <name type="scientific">Hypsibius exemplaris</name>
    <name type="common">Freshwater tardigrade</name>
    <dbReference type="NCBI Taxonomy" id="2072580"/>
    <lineage>
        <taxon>Eukaryota</taxon>
        <taxon>Metazoa</taxon>
        <taxon>Ecdysozoa</taxon>
        <taxon>Tardigrada</taxon>
        <taxon>Eutardigrada</taxon>
        <taxon>Parachela</taxon>
        <taxon>Hypsibioidea</taxon>
        <taxon>Hypsibiidae</taxon>
        <taxon>Hypsibius</taxon>
    </lineage>
</organism>